<accession>A0ABU3UD50</accession>
<feature type="region of interest" description="Disordered" evidence="1">
    <location>
        <begin position="1"/>
        <end position="24"/>
    </location>
</feature>
<reference evidence="2 3" key="1">
    <citation type="submission" date="2023-02" db="EMBL/GenBank/DDBJ databases">
        <authorList>
            <person name="Maleckis M."/>
        </authorList>
    </citation>
    <scope>NUCLEOTIDE SEQUENCE [LARGE SCALE GENOMIC DNA]</scope>
    <source>
        <strain evidence="2 3">P8-A2</strain>
    </source>
</reference>
<gene>
    <name evidence="2" type="ORF">PU648_05455</name>
</gene>
<comment type="caution">
    <text evidence="2">The sequence shown here is derived from an EMBL/GenBank/DDBJ whole genome shotgun (WGS) entry which is preliminary data.</text>
</comment>
<dbReference type="Gene3D" id="3.40.50.2000">
    <property type="entry name" value="Glycogen Phosphorylase B"/>
    <property type="match status" value="1"/>
</dbReference>
<sequence length="97" mass="10398">MSPPGSRGPLSRQRGGPLRPTVHHLDHFTTPELAARRERAVVEPYAHLCVARSVADELRAGWGLDPAVIPNGVAYERFATTIPPPAQPDAPASARTS</sequence>
<proteinExistence type="predicted"/>
<evidence type="ECO:0000313" key="3">
    <source>
        <dbReference type="Proteomes" id="UP001257627"/>
    </source>
</evidence>
<protein>
    <submittedName>
        <fullName evidence="2">Uncharacterized protein</fullName>
    </submittedName>
</protein>
<organism evidence="2 3">
    <name type="scientific">Streptomyces mirabilis</name>
    <dbReference type="NCBI Taxonomy" id="68239"/>
    <lineage>
        <taxon>Bacteria</taxon>
        <taxon>Bacillati</taxon>
        <taxon>Actinomycetota</taxon>
        <taxon>Actinomycetes</taxon>
        <taxon>Kitasatosporales</taxon>
        <taxon>Streptomycetaceae</taxon>
        <taxon>Streptomyces</taxon>
    </lineage>
</organism>
<evidence type="ECO:0000313" key="2">
    <source>
        <dbReference type="EMBL" id="MDU8991831.1"/>
    </source>
</evidence>
<dbReference type="Proteomes" id="UP001257627">
    <property type="component" value="Unassembled WGS sequence"/>
</dbReference>
<keyword evidence="3" id="KW-1185">Reference proteome</keyword>
<dbReference type="SUPFAM" id="SSF53756">
    <property type="entry name" value="UDP-Glycosyltransferase/glycogen phosphorylase"/>
    <property type="match status" value="1"/>
</dbReference>
<name>A0ABU3UD50_9ACTN</name>
<dbReference type="RefSeq" id="WP_316732398.1">
    <property type="nucleotide sequence ID" value="NZ_JARAKF010000001.1"/>
</dbReference>
<dbReference type="EMBL" id="JARAKF010000001">
    <property type="protein sequence ID" value="MDU8991831.1"/>
    <property type="molecule type" value="Genomic_DNA"/>
</dbReference>
<evidence type="ECO:0000256" key="1">
    <source>
        <dbReference type="SAM" id="MobiDB-lite"/>
    </source>
</evidence>